<evidence type="ECO:0000313" key="7">
    <source>
        <dbReference type="Proteomes" id="UP000298138"/>
    </source>
</evidence>
<accession>A0A4S2MNU9</accession>
<dbReference type="SUPFAM" id="SSF51556">
    <property type="entry name" value="Metallo-dependent hydrolases"/>
    <property type="match status" value="1"/>
</dbReference>
<gene>
    <name evidence="6" type="ORF">EX30DRAFT_397525</name>
</gene>
<dbReference type="GO" id="GO:0008892">
    <property type="term" value="F:guanine deaminase activity"/>
    <property type="evidence" value="ECO:0007669"/>
    <property type="project" value="TreeGrafter"/>
</dbReference>
<dbReference type="InterPro" id="IPR032466">
    <property type="entry name" value="Metal_Hydrolase"/>
</dbReference>
<dbReference type="Gene3D" id="3.20.20.140">
    <property type="entry name" value="Metal-dependent hydrolases"/>
    <property type="match status" value="1"/>
</dbReference>
<keyword evidence="3 6" id="KW-0378">Hydrolase</keyword>
<dbReference type="InParanoid" id="A0A4S2MNU9"/>
<dbReference type="Proteomes" id="UP000298138">
    <property type="component" value="Unassembled WGS sequence"/>
</dbReference>
<comment type="cofactor">
    <cofactor evidence="1">
        <name>Zn(2+)</name>
        <dbReference type="ChEBI" id="CHEBI:29105"/>
    </cofactor>
</comment>
<dbReference type="InterPro" id="IPR051607">
    <property type="entry name" value="Metallo-dep_hydrolases"/>
</dbReference>
<feature type="domain" description="Amidohydrolase-related" evidence="5">
    <location>
        <begin position="76"/>
        <end position="447"/>
    </location>
</feature>
<evidence type="ECO:0000256" key="2">
    <source>
        <dbReference type="ARBA" id="ARBA00022723"/>
    </source>
</evidence>
<dbReference type="Pfam" id="PF01979">
    <property type="entry name" value="Amidohydro_1"/>
    <property type="match status" value="1"/>
</dbReference>
<dbReference type="InterPro" id="IPR011059">
    <property type="entry name" value="Metal-dep_hydrolase_composite"/>
</dbReference>
<organism evidence="6 7">
    <name type="scientific">Ascodesmis nigricans</name>
    <dbReference type="NCBI Taxonomy" id="341454"/>
    <lineage>
        <taxon>Eukaryota</taxon>
        <taxon>Fungi</taxon>
        <taxon>Dikarya</taxon>
        <taxon>Ascomycota</taxon>
        <taxon>Pezizomycotina</taxon>
        <taxon>Pezizomycetes</taxon>
        <taxon>Pezizales</taxon>
        <taxon>Ascodesmidaceae</taxon>
        <taxon>Ascodesmis</taxon>
    </lineage>
</organism>
<proteinExistence type="predicted"/>
<keyword evidence="4" id="KW-0862">Zinc</keyword>
<keyword evidence="2" id="KW-0479">Metal-binding</keyword>
<evidence type="ECO:0000256" key="1">
    <source>
        <dbReference type="ARBA" id="ARBA00001947"/>
    </source>
</evidence>
<reference evidence="6 7" key="1">
    <citation type="submission" date="2019-04" db="EMBL/GenBank/DDBJ databases">
        <title>Comparative genomics and transcriptomics to analyze fruiting body development in filamentous ascomycetes.</title>
        <authorList>
            <consortium name="DOE Joint Genome Institute"/>
            <person name="Lutkenhaus R."/>
            <person name="Traeger S."/>
            <person name="Breuer J."/>
            <person name="Kuo A."/>
            <person name="Lipzen A."/>
            <person name="Pangilinan J."/>
            <person name="Dilworth D."/>
            <person name="Sandor L."/>
            <person name="Poggeler S."/>
            <person name="Barry K."/>
            <person name="Grigoriev I.V."/>
            <person name="Nowrousian M."/>
        </authorList>
    </citation>
    <scope>NUCLEOTIDE SEQUENCE [LARGE SCALE GENOMIC DNA]</scope>
    <source>
        <strain evidence="6 7">CBS 389.68</strain>
    </source>
</reference>
<dbReference type="AlphaFoldDB" id="A0A4S2MNU9"/>
<dbReference type="PANTHER" id="PTHR11271:SF6">
    <property type="entry name" value="GUANINE DEAMINASE"/>
    <property type="match status" value="1"/>
</dbReference>
<name>A0A4S2MNU9_9PEZI</name>
<sequence>MPPRFPYFDSPTPPTSDLHLHGTFIDFPTPTSLRIRLDTEVTISPSGTMTSISPPGREFWAHHSIPFPPTNHSRIFLPGFIDTHLHAPQYPQLATKTDLPLMEWLETYTFPLEARFADPEFAEKVWERLVKRLLRNGTTGAVMFASKHVEATKRLAGTCGRFGLRAAIGKVCSDRNVPEGYMETREESLRGTEEFVKWCKETFKSAEGEEEGLVVPVVTPRFIPTCTPELLRGLSAIAKKHSTRIQTHAAESLDEILLVQSLHPIHQRDISLLTRHHLLTPRTILAHCCHLTDPEAKILGQLGTSIASCPTSNLLFAQAVLPVRRFQERFNVNIALGTDIAGGHSISMLSAIRQAGLVSRVHGFRMMSEHDRSVRIPEMHEEEQYDRLAREGEVVDWVRALYMATTGGAVAAGWEKVGVFEVGMRWDAVEVDLGWDEGEAGEKENVVAVEEEEEEENGRVDEVVEKLERWWSGMGGRRV</sequence>
<evidence type="ECO:0000313" key="6">
    <source>
        <dbReference type="EMBL" id="TGZ78841.1"/>
    </source>
</evidence>
<dbReference type="PANTHER" id="PTHR11271">
    <property type="entry name" value="GUANINE DEAMINASE"/>
    <property type="match status" value="1"/>
</dbReference>
<keyword evidence="7" id="KW-1185">Reference proteome</keyword>
<dbReference type="OrthoDB" id="194468at2759"/>
<dbReference type="InterPro" id="IPR006680">
    <property type="entry name" value="Amidohydro-rel"/>
</dbReference>
<evidence type="ECO:0000256" key="3">
    <source>
        <dbReference type="ARBA" id="ARBA00022801"/>
    </source>
</evidence>
<evidence type="ECO:0000259" key="5">
    <source>
        <dbReference type="Pfam" id="PF01979"/>
    </source>
</evidence>
<dbReference type="GO" id="GO:0008270">
    <property type="term" value="F:zinc ion binding"/>
    <property type="evidence" value="ECO:0007669"/>
    <property type="project" value="TreeGrafter"/>
</dbReference>
<protein>
    <submittedName>
        <fullName evidence="6">Metallo-dependent hydrolase</fullName>
    </submittedName>
</protein>
<dbReference type="GO" id="GO:0046098">
    <property type="term" value="P:guanine metabolic process"/>
    <property type="evidence" value="ECO:0007669"/>
    <property type="project" value="TreeGrafter"/>
</dbReference>
<dbReference type="STRING" id="341454.A0A4S2MNU9"/>
<dbReference type="GO" id="GO:0005829">
    <property type="term" value="C:cytosol"/>
    <property type="evidence" value="ECO:0007669"/>
    <property type="project" value="TreeGrafter"/>
</dbReference>
<evidence type="ECO:0000256" key="4">
    <source>
        <dbReference type="ARBA" id="ARBA00022833"/>
    </source>
</evidence>
<dbReference type="Gene3D" id="2.30.40.10">
    <property type="entry name" value="Urease, subunit C, domain 1"/>
    <property type="match status" value="1"/>
</dbReference>
<dbReference type="EMBL" id="ML220137">
    <property type="protein sequence ID" value="TGZ78841.1"/>
    <property type="molecule type" value="Genomic_DNA"/>
</dbReference>